<dbReference type="RefSeq" id="WP_103428330.1">
    <property type="nucleotide sequence ID" value="NZ_CP026313.1"/>
</dbReference>
<dbReference type="PROSITE" id="PS00455">
    <property type="entry name" value="AMP_BINDING"/>
    <property type="match status" value="1"/>
</dbReference>
<evidence type="ECO:0000259" key="5">
    <source>
        <dbReference type="Pfam" id="PF00501"/>
    </source>
</evidence>
<sequence length="526" mass="58496">MNVVEWFNQRVQQYGAHTFIEFPDEQASYREVSNRGTQIARLLTDQGIEDDDTVLLFLPNCIEYVTLLFGIPKVGGVAASLNTKFRRGGLEHLIRKSDADLTFVSDTLLSRYDSAAKRLDQPPSTVVVVEKRGGQEEVDVTSATCAGTLADLRARYDTEPIDSPEMKPGHPLALIHTSGTTGLPKWCQLSHQYAISAGTAISETAELTNEDRIFDPLAMYHLSPQILHLYGTVHAGATAIKVEQFSASAFWEQVVTFDPSVLLLHLGMIDILKTQPVRDIETQHAVRLVQGGDREFLDRFEIPATITGYGSTEAGAWTSLTTISKPYDNIRDDEKLTQMGGVERDDMEVRFFDENDHEVETGKPGEIVVRPTEPHVIFDGYYNDAEKTVDAWQNLWFHTGDLGYRDVEGRIHFLERMEDSIRVRGEFVNIELVETCIGEIPGVDAVAVIGVPAEVGDEEIKAVIQLADGVDLSPETIVEACETELPGYMVPRYVEFVDAIPRGTAIGKIQKAKLSRDVGAVWDRRV</sequence>
<dbReference type="Pfam" id="PF00501">
    <property type="entry name" value="AMP-binding"/>
    <property type="match status" value="1"/>
</dbReference>
<keyword evidence="8" id="KW-1185">Reference proteome</keyword>
<feature type="domain" description="AMP-dependent synthetase/ligase" evidence="5">
    <location>
        <begin position="7"/>
        <end position="382"/>
    </location>
</feature>
<proteinExistence type="inferred from homology"/>
<dbReference type="PANTHER" id="PTHR43107:SF15">
    <property type="entry name" value="FATTY ACID TRANSPORT PROTEIN 3, ISOFORM A"/>
    <property type="match status" value="1"/>
</dbReference>
<dbReference type="InterPro" id="IPR000873">
    <property type="entry name" value="AMP-dep_synth/lig_dom"/>
</dbReference>
<evidence type="ECO:0000256" key="2">
    <source>
        <dbReference type="ARBA" id="ARBA00022598"/>
    </source>
</evidence>
<dbReference type="GO" id="GO:0044539">
    <property type="term" value="P:long-chain fatty acid import into cell"/>
    <property type="evidence" value="ECO:0007669"/>
    <property type="project" value="TreeGrafter"/>
</dbReference>
<dbReference type="Pfam" id="PF13193">
    <property type="entry name" value="AMP-binding_C"/>
    <property type="match status" value="1"/>
</dbReference>
<dbReference type="GO" id="GO:0005886">
    <property type="term" value="C:plasma membrane"/>
    <property type="evidence" value="ECO:0007669"/>
    <property type="project" value="TreeGrafter"/>
</dbReference>
<dbReference type="Gene3D" id="3.40.50.12780">
    <property type="entry name" value="N-terminal domain of ligase-like"/>
    <property type="match status" value="1"/>
</dbReference>
<evidence type="ECO:0008006" key="9">
    <source>
        <dbReference type="Google" id="ProtNLM"/>
    </source>
</evidence>
<dbReference type="Gene3D" id="3.30.300.30">
    <property type="match status" value="1"/>
</dbReference>
<dbReference type="AlphaFoldDB" id="A0A2I8VRX3"/>
<dbReference type="Proteomes" id="UP000236584">
    <property type="component" value="Plasmid unnamed4"/>
</dbReference>
<keyword evidence="3" id="KW-0547">Nucleotide-binding</keyword>
<gene>
    <name evidence="7" type="ORF">C2R22_24290</name>
</gene>
<evidence type="ECO:0000259" key="6">
    <source>
        <dbReference type="Pfam" id="PF13193"/>
    </source>
</evidence>
<dbReference type="InterPro" id="IPR042099">
    <property type="entry name" value="ANL_N_sf"/>
</dbReference>
<dbReference type="GeneID" id="35595284"/>
<dbReference type="InterPro" id="IPR025110">
    <property type="entry name" value="AMP-bd_C"/>
</dbReference>
<reference evidence="7 8" key="1">
    <citation type="submission" date="2018-01" db="EMBL/GenBank/DDBJ databases">
        <title>Complete genome sequence of Salinigranum rubrum GX10T, an extremely halophilic archaeon isolated from a marine solar saltern.</title>
        <authorList>
            <person name="Han S."/>
        </authorList>
    </citation>
    <scope>NUCLEOTIDE SEQUENCE [LARGE SCALE GENOMIC DNA]</scope>
    <source>
        <strain evidence="7 8">GX10</strain>
        <plasmid evidence="8">Plasmid unnamed4</plasmid>
    </source>
</reference>
<geneLocation type="plasmid" evidence="7">
    <name>unnamed4</name>
</geneLocation>
<dbReference type="InterPro" id="IPR020845">
    <property type="entry name" value="AMP-binding_CS"/>
</dbReference>
<dbReference type="OrthoDB" id="275266at2157"/>
<evidence type="ECO:0000256" key="1">
    <source>
        <dbReference type="ARBA" id="ARBA00006432"/>
    </source>
</evidence>
<dbReference type="GO" id="GO:0005324">
    <property type="term" value="F:long-chain fatty acid transmembrane transporter activity"/>
    <property type="evidence" value="ECO:0007669"/>
    <property type="project" value="TreeGrafter"/>
</dbReference>
<dbReference type="SUPFAM" id="SSF56801">
    <property type="entry name" value="Acetyl-CoA synthetase-like"/>
    <property type="match status" value="1"/>
</dbReference>
<dbReference type="PANTHER" id="PTHR43107">
    <property type="entry name" value="LONG-CHAIN FATTY ACID TRANSPORT PROTEIN"/>
    <property type="match status" value="1"/>
</dbReference>
<dbReference type="EMBL" id="CP026313">
    <property type="protein sequence ID" value="AUV84652.1"/>
    <property type="molecule type" value="Genomic_DNA"/>
</dbReference>
<comment type="similarity">
    <text evidence="1">Belongs to the ATP-dependent AMP-binding enzyme family.</text>
</comment>
<keyword evidence="2" id="KW-0436">Ligase</keyword>
<accession>A0A2I8VRX3</accession>
<evidence type="ECO:0000256" key="3">
    <source>
        <dbReference type="ARBA" id="ARBA00022741"/>
    </source>
</evidence>
<evidence type="ECO:0000313" key="8">
    <source>
        <dbReference type="Proteomes" id="UP000236584"/>
    </source>
</evidence>
<protein>
    <recommendedName>
        <fullName evidence="9">ATP-dependent acyl-CoA ligase</fullName>
    </recommendedName>
</protein>
<dbReference type="InterPro" id="IPR045851">
    <property type="entry name" value="AMP-bd_C_sf"/>
</dbReference>
<keyword evidence="7" id="KW-0614">Plasmid</keyword>
<evidence type="ECO:0000313" key="7">
    <source>
        <dbReference type="EMBL" id="AUV84652.1"/>
    </source>
</evidence>
<dbReference type="GO" id="GO:0005524">
    <property type="term" value="F:ATP binding"/>
    <property type="evidence" value="ECO:0007669"/>
    <property type="project" value="UniProtKB-KW"/>
</dbReference>
<keyword evidence="4" id="KW-0067">ATP-binding</keyword>
<dbReference type="KEGG" id="srub:C2R22_24290"/>
<feature type="domain" description="AMP-binding enzyme C-terminal" evidence="6">
    <location>
        <begin position="433"/>
        <end position="508"/>
    </location>
</feature>
<name>A0A2I8VRX3_9EURY</name>
<dbReference type="GO" id="GO:0004467">
    <property type="term" value="F:long-chain fatty acid-CoA ligase activity"/>
    <property type="evidence" value="ECO:0007669"/>
    <property type="project" value="TreeGrafter"/>
</dbReference>
<organism evidence="7 8">
    <name type="scientific">Salinigranum rubrum</name>
    <dbReference type="NCBI Taxonomy" id="755307"/>
    <lineage>
        <taxon>Archaea</taxon>
        <taxon>Methanobacteriati</taxon>
        <taxon>Methanobacteriota</taxon>
        <taxon>Stenosarchaea group</taxon>
        <taxon>Halobacteria</taxon>
        <taxon>Halobacteriales</taxon>
        <taxon>Haloferacaceae</taxon>
        <taxon>Salinigranum</taxon>
    </lineage>
</organism>
<evidence type="ECO:0000256" key="4">
    <source>
        <dbReference type="ARBA" id="ARBA00022840"/>
    </source>
</evidence>